<dbReference type="GO" id="GO:0003723">
    <property type="term" value="F:RNA binding"/>
    <property type="evidence" value="ECO:0007669"/>
    <property type="project" value="TreeGrafter"/>
</dbReference>
<evidence type="ECO:0000256" key="7">
    <source>
        <dbReference type="PIRSR" id="PIRSR006621-2"/>
    </source>
</evidence>
<keyword evidence="2 5" id="KW-0288">FMN</keyword>
<feature type="binding site" evidence="7">
    <location>
        <position position="191"/>
    </location>
    <ligand>
        <name>FMN</name>
        <dbReference type="ChEBI" id="CHEBI:58210"/>
    </ligand>
</feature>
<evidence type="ECO:0000313" key="9">
    <source>
        <dbReference type="EMBL" id="MBO8450047.1"/>
    </source>
</evidence>
<protein>
    <recommendedName>
        <fullName evidence="5">tRNA-dihydrouridine synthase</fullName>
        <ecNumber evidence="5">1.3.1.-</ecNumber>
    </recommendedName>
</protein>
<name>A0A9D9HH66_9SPIR</name>
<gene>
    <name evidence="9" type="ORF">IAA96_02970</name>
</gene>
<feature type="binding site" evidence="7">
    <location>
        <begin position="25"/>
        <end position="27"/>
    </location>
    <ligand>
        <name>FMN</name>
        <dbReference type="ChEBI" id="CHEBI:58210"/>
    </ligand>
</feature>
<evidence type="ECO:0000256" key="5">
    <source>
        <dbReference type="PIRNR" id="PIRNR006621"/>
    </source>
</evidence>
<evidence type="ECO:0000256" key="4">
    <source>
        <dbReference type="ARBA" id="ARBA00023002"/>
    </source>
</evidence>
<evidence type="ECO:0000256" key="3">
    <source>
        <dbReference type="ARBA" id="ARBA00022694"/>
    </source>
</evidence>
<evidence type="ECO:0000313" key="10">
    <source>
        <dbReference type="Proteomes" id="UP000823616"/>
    </source>
</evidence>
<dbReference type="EMBL" id="JADIMS010000046">
    <property type="protein sequence ID" value="MBO8450047.1"/>
    <property type="molecule type" value="Genomic_DNA"/>
</dbReference>
<dbReference type="InterPro" id="IPR013785">
    <property type="entry name" value="Aldolase_TIM"/>
</dbReference>
<feature type="binding site" evidence="7">
    <location>
        <position position="80"/>
    </location>
    <ligand>
        <name>FMN</name>
        <dbReference type="ChEBI" id="CHEBI:58210"/>
    </ligand>
</feature>
<dbReference type="SUPFAM" id="SSF51395">
    <property type="entry name" value="FMN-linked oxidoreductases"/>
    <property type="match status" value="1"/>
</dbReference>
<keyword evidence="3 5" id="KW-0819">tRNA processing</keyword>
<dbReference type="InterPro" id="IPR035587">
    <property type="entry name" value="DUS-like_FMN-bd"/>
</dbReference>
<dbReference type="AlphaFoldDB" id="A0A9D9HH66"/>
<feature type="domain" description="DUS-like FMN-binding" evidence="8">
    <location>
        <begin position="23"/>
        <end position="261"/>
    </location>
</feature>
<keyword evidence="4 5" id="KW-0560">Oxidoreductase</keyword>
<comment type="cofactor">
    <cofactor evidence="5 7">
        <name>FMN</name>
        <dbReference type="ChEBI" id="CHEBI:58210"/>
    </cofactor>
</comment>
<dbReference type="InterPro" id="IPR001269">
    <property type="entry name" value="DUS_fam"/>
</dbReference>
<reference evidence="9" key="1">
    <citation type="submission" date="2020-10" db="EMBL/GenBank/DDBJ databases">
        <authorList>
            <person name="Gilroy R."/>
        </authorList>
    </citation>
    <scope>NUCLEOTIDE SEQUENCE</scope>
    <source>
        <strain evidence="9">B3-4054</strain>
    </source>
</reference>
<dbReference type="Proteomes" id="UP000823616">
    <property type="component" value="Unassembled WGS sequence"/>
</dbReference>
<sequence>METPESASRHEDGRFPRRPCTALAPMATLSHEALRLLIHSFGDPDFYYSEMIHAPSLLAGARFEEFYLRAAPCPERMVWQLTSPDAGAMARAVPLVLAAGGVGVDLNMGCCAPAIVRTGAGISWMLRPLEETAAMVQGVRRALDAWNRGKPQEEERRLSVKLRLGETLSFPRLLDFCSMLAAEGVQQITLHPRLKKEKYSRPARWETVARLAESLPVPVYGNGDCFSAEDAVSLLRRFPCAGLMAGRGAVRRPWLFRGIRAAWSGTVPDGGFPPVDLLETAELFVRFLTERLPPEFQNSRARRFFFYFCDNFTFAHYVRTQVLNAATPPDMLEALRTYCRQNPQERFSFPAEKRP</sequence>
<dbReference type="Gene3D" id="3.20.20.70">
    <property type="entry name" value="Aldolase class I"/>
    <property type="match status" value="1"/>
</dbReference>
<feature type="binding site" evidence="7">
    <location>
        <begin position="246"/>
        <end position="247"/>
    </location>
    <ligand>
        <name>FMN</name>
        <dbReference type="ChEBI" id="CHEBI:58210"/>
    </ligand>
</feature>
<evidence type="ECO:0000259" key="8">
    <source>
        <dbReference type="Pfam" id="PF01207"/>
    </source>
</evidence>
<comment type="similarity">
    <text evidence="5">Belongs to the dus family.</text>
</comment>
<evidence type="ECO:0000256" key="6">
    <source>
        <dbReference type="PIRSR" id="PIRSR006621-1"/>
    </source>
</evidence>
<feature type="binding site" evidence="7">
    <location>
        <position position="161"/>
    </location>
    <ligand>
        <name>FMN</name>
        <dbReference type="ChEBI" id="CHEBI:58210"/>
    </ligand>
</feature>
<dbReference type="PIRSF" id="PIRSF006621">
    <property type="entry name" value="Dus"/>
    <property type="match status" value="1"/>
</dbReference>
<accession>A0A9D9HH66</accession>
<dbReference type="GO" id="GO:0017150">
    <property type="term" value="F:tRNA dihydrouridine synthase activity"/>
    <property type="evidence" value="ECO:0007669"/>
    <property type="project" value="InterPro"/>
</dbReference>
<keyword evidence="1 5" id="KW-0285">Flavoprotein</keyword>
<organism evidence="9 10">
    <name type="scientific">Candidatus Avitreponema avistercoris</name>
    <dbReference type="NCBI Taxonomy" id="2840705"/>
    <lineage>
        <taxon>Bacteria</taxon>
        <taxon>Pseudomonadati</taxon>
        <taxon>Spirochaetota</taxon>
        <taxon>Spirochaetia</taxon>
        <taxon>Spirochaetales</taxon>
        <taxon>Candidatus Avitreponema</taxon>
    </lineage>
</organism>
<dbReference type="PANTHER" id="PTHR45846">
    <property type="entry name" value="TRNA-DIHYDROURIDINE(47) SYNTHASE [NAD(P)(+)]-LIKE"/>
    <property type="match status" value="1"/>
</dbReference>
<comment type="function">
    <text evidence="5">Catalyzes the synthesis of 5,6-dihydrouridine (D), a modified base found in the D-loop of most tRNAs, via the reduction of the C5-C6 double bond in target uridines.</text>
</comment>
<keyword evidence="7" id="KW-0547">Nucleotide-binding</keyword>
<dbReference type="GO" id="GO:0050660">
    <property type="term" value="F:flavin adenine dinucleotide binding"/>
    <property type="evidence" value="ECO:0007669"/>
    <property type="project" value="InterPro"/>
</dbReference>
<dbReference type="CDD" id="cd02801">
    <property type="entry name" value="DUS_like_FMN"/>
    <property type="match status" value="1"/>
</dbReference>
<proteinExistence type="inferred from homology"/>
<evidence type="ECO:0000256" key="2">
    <source>
        <dbReference type="ARBA" id="ARBA00022643"/>
    </source>
</evidence>
<dbReference type="PANTHER" id="PTHR45846:SF1">
    <property type="entry name" value="TRNA-DIHYDROURIDINE(47) SYNTHASE [NAD(P)(+)]-LIKE"/>
    <property type="match status" value="1"/>
</dbReference>
<feature type="active site" description="Proton donor" evidence="6">
    <location>
        <position position="110"/>
    </location>
</feature>
<dbReference type="EC" id="1.3.1.-" evidence="5"/>
<dbReference type="Pfam" id="PF01207">
    <property type="entry name" value="Dus"/>
    <property type="match status" value="1"/>
</dbReference>
<reference evidence="9" key="2">
    <citation type="journal article" date="2021" name="PeerJ">
        <title>Extensive microbial diversity within the chicken gut microbiome revealed by metagenomics and culture.</title>
        <authorList>
            <person name="Gilroy R."/>
            <person name="Ravi A."/>
            <person name="Getino M."/>
            <person name="Pursley I."/>
            <person name="Horton D.L."/>
            <person name="Alikhan N.F."/>
            <person name="Baker D."/>
            <person name="Gharbi K."/>
            <person name="Hall N."/>
            <person name="Watson M."/>
            <person name="Adriaenssens E.M."/>
            <person name="Foster-Nyarko E."/>
            <person name="Jarju S."/>
            <person name="Secka A."/>
            <person name="Antonio M."/>
            <person name="Oren A."/>
            <person name="Chaudhuri R.R."/>
            <person name="La Ragione R."/>
            <person name="Hildebrand F."/>
            <person name="Pallen M.J."/>
        </authorList>
    </citation>
    <scope>NUCLEOTIDE SEQUENCE</scope>
    <source>
        <strain evidence="9">B3-4054</strain>
    </source>
</reference>
<comment type="caution">
    <text evidence="9">The sequence shown here is derived from an EMBL/GenBank/DDBJ whole genome shotgun (WGS) entry which is preliminary data.</text>
</comment>
<evidence type="ECO:0000256" key="1">
    <source>
        <dbReference type="ARBA" id="ARBA00022630"/>
    </source>
</evidence>